<feature type="signal peptide" evidence="2">
    <location>
        <begin position="1"/>
        <end position="23"/>
    </location>
</feature>
<reference evidence="3 4" key="1">
    <citation type="submission" date="2024-11" db="EMBL/GenBank/DDBJ databases">
        <title>A near-complete genome assembly of Cinchona calisaya.</title>
        <authorList>
            <person name="Lian D.C."/>
            <person name="Zhao X.W."/>
            <person name="Wei L."/>
        </authorList>
    </citation>
    <scope>NUCLEOTIDE SEQUENCE [LARGE SCALE GENOMIC DNA]</scope>
    <source>
        <tissue evidence="3">Nenye</tissue>
    </source>
</reference>
<organism evidence="3 4">
    <name type="scientific">Cinchona calisaya</name>
    <dbReference type="NCBI Taxonomy" id="153742"/>
    <lineage>
        <taxon>Eukaryota</taxon>
        <taxon>Viridiplantae</taxon>
        <taxon>Streptophyta</taxon>
        <taxon>Embryophyta</taxon>
        <taxon>Tracheophyta</taxon>
        <taxon>Spermatophyta</taxon>
        <taxon>Magnoliopsida</taxon>
        <taxon>eudicotyledons</taxon>
        <taxon>Gunneridae</taxon>
        <taxon>Pentapetalae</taxon>
        <taxon>asterids</taxon>
        <taxon>lamiids</taxon>
        <taxon>Gentianales</taxon>
        <taxon>Rubiaceae</taxon>
        <taxon>Cinchonoideae</taxon>
        <taxon>Cinchoneae</taxon>
        <taxon>Cinchona</taxon>
    </lineage>
</organism>
<feature type="chain" id="PRO_5044813038" evidence="2">
    <location>
        <begin position="24"/>
        <end position="204"/>
    </location>
</feature>
<sequence>MILIKFGAFLRGLVSTIPATATATGTGSSSQPAPSSANRSSSPIISATSESARAIPGIAVDLTLEVQTILGGSSDDRTITLAMQPTTRPEPEVIRVTKKRTRNIAAIEAGPSSSGTMASSSSPIGPTGLGRIVRTPRKAYRNLSLNKQYITAYDRKCNPKEERMSARSRDLPWAQVSIDPFSAPSTSGSTLFLPIPLIDINDRS</sequence>
<evidence type="ECO:0000313" key="3">
    <source>
        <dbReference type="EMBL" id="KAL3525027.1"/>
    </source>
</evidence>
<keyword evidence="2" id="KW-0732">Signal</keyword>
<evidence type="ECO:0000256" key="1">
    <source>
        <dbReference type="SAM" id="MobiDB-lite"/>
    </source>
</evidence>
<protein>
    <submittedName>
        <fullName evidence="3">Uncharacterized protein</fullName>
    </submittedName>
</protein>
<dbReference type="Proteomes" id="UP001630127">
    <property type="component" value="Unassembled WGS sequence"/>
</dbReference>
<accession>A0ABD3A016</accession>
<name>A0ABD3A016_9GENT</name>
<dbReference type="AlphaFoldDB" id="A0ABD3A016"/>
<feature type="region of interest" description="Disordered" evidence="1">
    <location>
        <begin position="110"/>
        <end position="131"/>
    </location>
</feature>
<gene>
    <name evidence="3" type="ORF">ACH5RR_013399</name>
</gene>
<proteinExistence type="predicted"/>
<dbReference type="EMBL" id="JBJUIK010000006">
    <property type="protein sequence ID" value="KAL3525027.1"/>
    <property type="molecule type" value="Genomic_DNA"/>
</dbReference>
<feature type="compositionally biased region" description="Low complexity" evidence="1">
    <location>
        <begin position="110"/>
        <end position="123"/>
    </location>
</feature>
<feature type="region of interest" description="Disordered" evidence="1">
    <location>
        <begin position="22"/>
        <end position="44"/>
    </location>
</feature>
<keyword evidence="4" id="KW-1185">Reference proteome</keyword>
<evidence type="ECO:0000256" key="2">
    <source>
        <dbReference type="SAM" id="SignalP"/>
    </source>
</evidence>
<comment type="caution">
    <text evidence="3">The sequence shown here is derived from an EMBL/GenBank/DDBJ whole genome shotgun (WGS) entry which is preliminary data.</text>
</comment>
<evidence type="ECO:0000313" key="4">
    <source>
        <dbReference type="Proteomes" id="UP001630127"/>
    </source>
</evidence>